<gene>
    <name evidence="3" type="ORF">IE81DRAFT_320738</name>
</gene>
<keyword evidence="2" id="KW-0732">Signal</keyword>
<name>A0A316WAY7_9BASI</name>
<dbReference type="EMBL" id="KZ819357">
    <property type="protein sequence ID" value="PWN45123.1"/>
    <property type="molecule type" value="Genomic_DNA"/>
</dbReference>
<dbReference type="GeneID" id="37034991"/>
<accession>A0A316WAY7</accession>
<feature type="chain" id="PRO_5016388863" description="Secreted protein" evidence="2">
    <location>
        <begin position="20"/>
        <end position="167"/>
    </location>
</feature>
<evidence type="ECO:0000256" key="1">
    <source>
        <dbReference type="SAM" id="MobiDB-lite"/>
    </source>
</evidence>
<organism evidence="3 4">
    <name type="scientific">Ceraceosorus guamensis</name>
    <dbReference type="NCBI Taxonomy" id="1522189"/>
    <lineage>
        <taxon>Eukaryota</taxon>
        <taxon>Fungi</taxon>
        <taxon>Dikarya</taxon>
        <taxon>Basidiomycota</taxon>
        <taxon>Ustilaginomycotina</taxon>
        <taxon>Exobasidiomycetes</taxon>
        <taxon>Ceraceosorales</taxon>
        <taxon>Ceraceosoraceae</taxon>
        <taxon>Ceraceosorus</taxon>
    </lineage>
</organism>
<evidence type="ECO:0008006" key="5">
    <source>
        <dbReference type="Google" id="ProtNLM"/>
    </source>
</evidence>
<evidence type="ECO:0000256" key="2">
    <source>
        <dbReference type="SAM" id="SignalP"/>
    </source>
</evidence>
<dbReference type="InParanoid" id="A0A316WAY7"/>
<reference evidence="3 4" key="1">
    <citation type="journal article" date="2018" name="Mol. Biol. Evol.">
        <title>Broad Genomic Sampling Reveals a Smut Pathogenic Ancestry of the Fungal Clade Ustilaginomycotina.</title>
        <authorList>
            <person name="Kijpornyongpan T."/>
            <person name="Mondo S.J."/>
            <person name="Barry K."/>
            <person name="Sandor L."/>
            <person name="Lee J."/>
            <person name="Lipzen A."/>
            <person name="Pangilinan J."/>
            <person name="LaButti K."/>
            <person name="Hainaut M."/>
            <person name="Henrissat B."/>
            <person name="Grigoriev I.V."/>
            <person name="Spatafora J.W."/>
            <person name="Aime M.C."/>
        </authorList>
    </citation>
    <scope>NUCLEOTIDE SEQUENCE [LARGE SCALE GENOMIC DNA]</scope>
    <source>
        <strain evidence="3 4">MCA 4658</strain>
    </source>
</reference>
<evidence type="ECO:0000313" key="3">
    <source>
        <dbReference type="EMBL" id="PWN45123.1"/>
    </source>
</evidence>
<dbReference type="Proteomes" id="UP000245783">
    <property type="component" value="Unassembled WGS sequence"/>
</dbReference>
<proteinExistence type="predicted"/>
<feature type="signal peptide" evidence="2">
    <location>
        <begin position="1"/>
        <end position="19"/>
    </location>
</feature>
<evidence type="ECO:0000313" key="4">
    <source>
        <dbReference type="Proteomes" id="UP000245783"/>
    </source>
</evidence>
<dbReference type="AlphaFoldDB" id="A0A316WAY7"/>
<feature type="region of interest" description="Disordered" evidence="1">
    <location>
        <begin position="142"/>
        <end position="167"/>
    </location>
</feature>
<keyword evidence="4" id="KW-1185">Reference proteome</keyword>
<protein>
    <recommendedName>
        <fullName evidence="5">Secreted protein</fullName>
    </recommendedName>
</protein>
<dbReference type="RefSeq" id="XP_025372283.1">
    <property type="nucleotide sequence ID" value="XM_025513121.1"/>
</dbReference>
<sequence>MRLALATLCLLDAPSSALCQSSLRMQDSSACLCSSLRRSSIAYTPASTPFTQPSAIDIGRQRAGCLATACRLSAVFPKSVLTAAVGAHLDGSNLGSGMLAEVTIPRHSFSGARREHESSRFRPPQAKLRLITIFTSCGSACRHRRRPCSTPTFERRSDTPSPIGPAH</sequence>